<reference evidence="2 3" key="1">
    <citation type="journal article" date="2024" name="Science">
        <title>Giant polyketide synthase enzymes in the biosynthesis of giant marine polyether toxins.</title>
        <authorList>
            <person name="Fallon T.R."/>
            <person name="Shende V.V."/>
            <person name="Wierzbicki I.H."/>
            <person name="Pendleton A.L."/>
            <person name="Watervoot N.F."/>
            <person name="Auber R.P."/>
            <person name="Gonzalez D.J."/>
            <person name="Wisecaver J.H."/>
            <person name="Moore B.S."/>
        </authorList>
    </citation>
    <scope>NUCLEOTIDE SEQUENCE [LARGE SCALE GENOMIC DNA]</scope>
    <source>
        <strain evidence="2 3">12B1</strain>
    </source>
</reference>
<evidence type="ECO:0000313" key="3">
    <source>
        <dbReference type="Proteomes" id="UP001515480"/>
    </source>
</evidence>
<name>A0AB34J1V5_PRYPA</name>
<feature type="transmembrane region" description="Helical" evidence="1">
    <location>
        <begin position="105"/>
        <end position="123"/>
    </location>
</feature>
<keyword evidence="3" id="KW-1185">Reference proteome</keyword>
<feature type="transmembrane region" description="Helical" evidence="1">
    <location>
        <begin position="210"/>
        <end position="232"/>
    </location>
</feature>
<dbReference type="AlphaFoldDB" id="A0AB34J1V5"/>
<keyword evidence="1" id="KW-0472">Membrane</keyword>
<evidence type="ECO:0000256" key="1">
    <source>
        <dbReference type="SAM" id="Phobius"/>
    </source>
</evidence>
<feature type="transmembrane region" description="Helical" evidence="1">
    <location>
        <begin position="144"/>
        <end position="170"/>
    </location>
</feature>
<feature type="transmembrane region" description="Helical" evidence="1">
    <location>
        <begin position="303"/>
        <end position="324"/>
    </location>
</feature>
<feature type="transmembrane region" description="Helical" evidence="1">
    <location>
        <begin position="276"/>
        <end position="297"/>
    </location>
</feature>
<dbReference type="Proteomes" id="UP001515480">
    <property type="component" value="Unassembled WGS sequence"/>
</dbReference>
<evidence type="ECO:0000313" key="2">
    <source>
        <dbReference type="EMBL" id="KAL1511339.1"/>
    </source>
</evidence>
<sequence length="334" mass="36766">MTSIFQRLAAVCLHRCSTTRAPGGEVISPQQLAEQQLQQLTGRDLKGEAEREAHLGFLRLHFGTTFLVGNWMLFSGCAIYAVWVALQFRSRCHSHVTCAWAGAELLGAMFFAGGGLALLQSAYPQRLRQFYLIMMQPPRSRTDLVRTYFNGTWVVLGNALWALASVVWLLGSTELLVGQLLTAPSPFQGSCETALGALPLVELPLPCDTLFAIVPFLGYLVQATFFTFGWFISLEDNLRANGGQGSSLCWDCCCTSLCCRDSPYCQAVWSVDMTTWAVLFQVGVLLFEAIASIGLAFNLSSLTAWFIFSAATMLSGGFLVMIHAQEKMIKQMSY</sequence>
<comment type="caution">
    <text evidence="2">The sequence shown here is derived from an EMBL/GenBank/DDBJ whole genome shotgun (WGS) entry which is preliminary data.</text>
</comment>
<gene>
    <name evidence="2" type="ORF">AB1Y20_006142</name>
</gene>
<protein>
    <submittedName>
        <fullName evidence="2">Uncharacterized protein</fullName>
    </submittedName>
</protein>
<keyword evidence="1" id="KW-0812">Transmembrane</keyword>
<feature type="transmembrane region" description="Helical" evidence="1">
    <location>
        <begin position="60"/>
        <end position="85"/>
    </location>
</feature>
<keyword evidence="1" id="KW-1133">Transmembrane helix</keyword>
<dbReference type="EMBL" id="JBGBPQ010000014">
    <property type="protein sequence ID" value="KAL1511339.1"/>
    <property type="molecule type" value="Genomic_DNA"/>
</dbReference>
<organism evidence="2 3">
    <name type="scientific">Prymnesium parvum</name>
    <name type="common">Toxic golden alga</name>
    <dbReference type="NCBI Taxonomy" id="97485"/>
    <lineage>
        <taxon>Eukaryota</taxon>
        <taxon>Haptista</taxon>
        <taxon>Haptophyta</taxon>
        <taxon>Prymnesiophyceae</taxon>
        <taxon>Prymnesiales</taxon>
        <taxon>Prymnesiaceae</taxon>
        <taxon>Prymnesium</taxon>
    </lineage>
</organism>
<accession>A0AB34J1V5</accession>
<proteinExistence type="predicted"/>